<dbReference type="Proteomes" id="UP000594014">
    <property type="component" value="Chromosome"/>
</dbReference>
<evidence type="ECO:0000313" key="2">
    <source>
        <dbReference type="Proteomes" id="UP000594014"/>
    </source>
</evidence>
<organism evidence="1 2">
    <name type="scientific">Anoxybacterium hadale</name>
    <dbReference type="NCBI Taxonomy" id="3408580"/>
    <lineage>
        <taxon>Bacteria</taxon>
        <taxon>Bacillati</taxon>
        <taxon>Bacillota</taxon>
        <taxon>Clostridia</taxon>
        <taxon>Peptostreptococcales</taxon>
        <taxon>Anaerovoracaceae</taxon>
        <taxon>Anoxybacterium</taxon>
    </lineage>
</organism>
<evidence type="ECO:0000313" key="1">
    <source>
        <dbReference type="EMBL" id="QOX62383.1"/>
    </source>
</evidence>
<accession>A0ACD1A7N6</accession>
<name>A0ACD1A7N6_9FIRM</name>
<keyword evidence="2" id="KW-1185">Reference proteome</keyword>
<dbReference type="EMBL" id="CP042469">
    <property type="protein sequence ID" value="QOX62383.1"/>
    <property type="molecule type" value="Genomic_DNA"/>
</dbReference>
<gene>
    <name evidence="1" type="ORF">FRZ06_02915</name>
</gene>
<proteinExistence type="predicted"/>
<sequence length="192" mass="22639">MSADKINLVEEIISRIKPIIATWEDDDIYAMSLFVNDYNDNPCRPTFTLGYNTECQYKKAISRASSPLEARWNYAFWLQNDKLVFGINETAEIVKQWILSKQLPFFTYEEMFETDECNDVDDEQLYRITQEFVDVLVDVVKELHGSGFMISNFKNEIPVIIHELEYYEDIAEQNIKANTRQLVKDFIDFINE</sequence>
<reference evidence="1" key="1">
    <citation type="submission" date="2019-08" db="EMBL/GenBank/DDBJ databases">
        <title>Genome sequence of Clostridiales bacterium MT110.</title>
        <authorList>
            <person name="Cao J."/>
        </authorList>
    </citation>
    <scope>NUCLEOTIDE SEQUENCE</scope>
    <source>
        <strain evidence="1">MT110</strain>
    </source>
</reference>
<protein>
    <submittedName>
        <fullName evidence="1">Uncharacterized protein</fullName>
    </submittedName>
</protein>